<comment type="function">
    <text evidence="1">Dirigent proteins impart stereoselectivity on the phenoxy radical-coupling reaction, yielding optically active lignans from two molecules of coniferyl alcohol in the biosynthesis of lignans, flavonolignans, and alkaloids and thus plays a central role in plant secondary metabolism.</text>
</comment>
<sequence>MTLSLEKNPSAFMVAHANLPHGLKNTSTLFNSVFVMDDPLQEAAEPTSKVIGHARDI</sequence>
<keyword evidence="3" id="KW-1185">Reference proteome</keyword>
<dbReference type="Pfam" id="PF03018">
    <property type="entry name" value="Dirigent"/>
    <property type="match status" value="1"/>
</dbReference>
<protein>
    <recommendedName>
        <fullName evidence="1">Dirigent protein</fullName>
    </recommendedName>
</protein>
<evidence type="ECO:0000313" key="2">
    <source>
        <dbReference type="EMBL" id="WKA03147.1"/>
    </source>
</evidence>
<organism evidence="2 3">
    <name type="scientific">Vitis vinifera</name>
    <name type="common">Grape</name>
    <dbReference type="NCBI Taxonomy" id="29760"/>
    <lineage>
        <taxon>Eukaryota</taxon>
        <taxon>Viridiplantae</taxon>
        <taxon>Streptophyta</taxon>
        <taxon>Embryophyta</taxon>
        <taxon>Tracheophyta</taxon>
        <taxon>Spermatophyta</taxon>
        <taxon>Magnoliopsida</taxon>
        <taxon>eudicotyledons</taxon>
        <taxon>Gunneridae</taxon>
        <taxon>Pentapetalae</taxon>
        <taxon>rosids</taxon>
        <taxon>Vitales</taxon>
        <taxon>Vitaceae</taxon>
        <taxon>Viteae</taxon>
        <taxon>Vitis</taxon>
    </lineage>
</organism>
<dbReference type="InterPro" id="IPR004265">
    <property type="entry name" value="Dirigent"/>
</dbReference>
<evidence type="ECO:0000313" key="3">
    <source>
        <dbReference type="Proteomes" id="UP001227230"/>
    </source>
</evidence>
<name>A0ABY9D704_VITVI</name>
<reference evidence="2 3" key="1">
    <citation type="journal article" date="2023" name="Hortic Res">
        <title>The complete reference genome for grapevine (Vitis vinifera L.) genetics and breeding.</title>
        <authorList>
            <person name="Shi X."/>
            <person name="Cao S."/>
            <person name="Wang X."/>
            <person name="Huang S."/>
            <person name="Wang Y."/>
            <person name="Liu Z."/>
            <person name="Liu W."/>
            <person name="Leng X."/>
            <person name="Peng Y."/>
            <person name="Wang N."/>
            <person name="Wang Y."/>
            <person name="Ma Z."/>
            <person name="Xu X."/>
            <person name="Zhang F."/>
            <person name="Xue H."/>
            <person name="Zhong H."/>
            <person name="Wang Y."/>
            <person name="Zhang K."/>
            <person name="Velt A."/>
            <person name="Avia K."/>
            <person name="Holtgrawe D."/>
            <person name="Grimplet J."/>
            <person name="Matus J.T."/>
            <person name="Ware D."/>
            <person name="Wu X."/>
            <person name="Wang H."/>
            <person name="Liu C."/>
            <person name="Fang Y."/>
            <person name="Rustenholz C."/>
            <person name="Cheng Z."/>
            <person name="Xiao H."/>
            <person name="Zhou Y."/>
        </authorList>
    </citation>
    <scope>NUCLEOTIDE SEQUENCE [LARGE SCALE GENOMIC DNA]</scope>
    <source>
        <strain evidence="3">cv. Pinot noir / PN40024</strain>
        <tissue evidence="2">Leaf</tissue>
    </source>
</reference>
<accession>A0ABY9D704</accession>
<comment type="similarity">
    <text evidence="1">Belongs to the plant dirigent protein family.</text>
</comment>
<comment type="subcellular location">
    <subcellularLocation>
        <location evidence="1">Secreted</location>
        <location evidence="1">Extracellular space</location>
        <location evidence="1">Apoplast</location>
    </subcellularLocation>
</comment>
<evidence type="ECO:0000256" key="1">
    <source>
        <dbReference type="RuleBase" id="RU363099"/>
    </source>
</evidence>
<dbReference type="Proteomes" id="UP001227230">
    <property type="component" value="Chromosome 14"/>
</dbReference>
<proteinExistence type="inferred from homology"/>
<keyword evidence="1" id="KW-0964">Secreted</keyword>
<gene>
    <name evidence="2" type="ORF">VitviT2T_021276</name>
</gene>
<dbReference type="EMBL" id="CP126661">
    <property type="protein sequence ID" value="WKA03147.1"/>
    <property type="molecule type" value="Genomic_DNA"/>
</dbReference>
<comment type="subunit">
    <text evidence="1">Homodimer.</text>
</comment>
<keyword evidence="1" id="KW-0052">Apoplast</keyword>